<dbReference type="Proteomes" id="UP000308600">
    <property type="component" value="Unassembled WGS sequence"/>
</dbReference>
<dbReference type="EMBL" id="ML208621">
    <property type="protein sequence ID" value="TFK61895.1"/>
    <property type="molecule type" value="Genomic_DNA"/>
</dbReference>
<evidence type="ECO:0000313" key="1">
    <source>
        <dbReference type="EMBL" id="TFK61895.1"/>
    </source>
</evidence>
<reference evidence="1 2" key="1">
    <citation type="journal article" date="2019" name="Nat. Ecol. Evol.">
        <title>Megaphylogeny resolves global patterns of mushroom evolution.</title>
        <authorList>
            <person name="Varga T."/>
            <person name="Krizsan K."/>
            <person name="Foldi C."/>
            <person name="Dima B."/>
            <person name="Sanchez-Garcia M."/>
            <person name="Sanchez-Ramirez S."/>
            <person name="Szollosi G.J."/>
            <person name="Szarkandi J.G."/>
            <person name="Papp V."/>
            <person name="Albert L."/>
            <person name="Andreopoulos W."/>
            <person name="Angelini C."/>
            <person name="Antonin V."/>
            <person name="Barry K.W."/>
            <person name="Bougher N.L."/>
            <person name="Buchanan P."/>
            <person name="Buyck B."/>
            <person name="Bense V."/>
            <person name="Catcheside P."/>
            <person name="Chovatia M."/>
            <person name="Cooper J."/>
            <person name="Damon W."/>
            <person name="Desjardin D."/>
            <person name="Finy P."/>
            <person name="Geml J."/>
            <person name="Haridas S."/>
            <person name="Hughes K."/>
            <person name="Justo A."/>
            <person name="Karasinski D."/>
            <person name="Kautmanova I."/>
            <person name="Kiss B."/>
            <person name="Kocsube S."/>
            <person name="Kotiranta H."/>
            <person name="LaButti K.M."/>
            <person name="Lechner B.E."/>
            <person name="Liimatainen K."/>
            <person name="Lipzen A."/>
            <person name="Lukacs Z."/>
            <person name="Mihaltcheva S."/>
            <person name="Morgado L.N."/>
            <person name="Niskanen T."/>
            <person name="Noordeloos M.E."/>
            <person name="Ohm R.A."/>
            <person name="Ortiz-Santana B."/>
            <person name="Ovrebo C."/>
            <person name="Racz N."/>
            <person name="Riley R."/>
            <person name="Savchenko A."/>
            <person name="Shiryaev A."/>
            <person name="Soop K."/>
            <person name="Spirin V."/>
            <person name="Szebenyi C."/>
            <person name="Tomsovsky M."/>
            <person name="Tulloss R.E."/>
            <person name="Uehling J."/>
            <person name="Grigoriev I.V."/>
            <person name="Vagvolgyi C."/>
            <person name="Papp T."/>
            <person name="Martin F.M."/>
            <person name="Miettinen O."/>
            <person name="Hibbett D.S."/>
            <person name="Nagy L.G."/>
        </authorList>
    </citation>
    <scope>NUCLEOTIDE SEQUENCE [LARGE SCALE GENOMIC DNA]</scope>
    <source>
        <strain evidence="1 2">NL-1719</strain>
    </source>
</reference>
<sequence length="713" mass="78037">MDMEGYDSEMSLIPTFKSRLRPGRRTPCLSSDEHGLMVARDVSSPPPSLSYSAAADHHIPLPLSSPIRHATVESSSPPPMTPFSLTKRGGFLDREERGWDPKLASNSQSTMDLRYYQRRDGVDVRSSSPSLPLRMESGGGRSLHIVKDRQLGPSSSETSNFSFSSSPPSFASYDKYEAYHLPRSYTERDGGGFSRGERVGQVYKHPYYQYHRQPDRPQRPITTFNIHPHRRHQSLHIPSSSQTLRHSRISGQQHITPTPDDDADADTADADANMDVFGESTTSSTYSFDFPASSSRLTFFRTSSERGHWKDDPMALHRRTPQLQSSPARPMKMTPSNSMSDSMLVPSMLDGRSKALSSPPSVPPSYTHTHTHTHSHSRKALSISSLCDSQPDLLLIPPSSSPTSSLVPGFTLSSSSPTSLSVSPPNSALSSSSSSGFPLRMDLRDPERDTPYSDVPHTLPSLSSDRASSLGVDVDLLDEEKDGGGGRDVAGGGATGRRDALNHDDAEDDDEDDDDVLGLPSSPVRVHDVLRFKSPMQIGGTSSPTLLGVYGEERKAGRHGRPLQHRQEQQRHGRQQQQRQKRSLKFREVSPLPPSSPMLSPTDEERRDGCMSPVMRPVSPLSLDEDEDEVEMGDEHERLAGPADVDLDLDLALPASSPLSSAPSSPLAVAVDLPILTSQPVVGLKETPSTRVRISSLLNHDDGGEVVMRQVSL</sequence>
<organism evidence="1 2">
    <name type="scientific">Pluteus cervinus</name>
    <dbReference type="NCBI Taxonomy" id="181527"/>
    <lineage>
        <taxon>Eukaryota</taxon>
        <taxon>Fungi</taxon>
        <taxon>Dikarya</taxon>
        <taxon>Basidiomycota</taxon>
        <taxon>Agaricomycotina</taxon>
        <taxon>Agaricomycetes</taxon>
        <taxon>Agaricomycetidae</taxon>
        <taxon>Agaricales</taxon>
        <taxon>Pluteineae</taxon>
        <taxon>Pluteaceae</taxon>
        <taxon>Pluteus</taxon>
    </lineage>
</organism>
<accession>A0ACD3A905</accession>
<protein>
    <submittedName>
        <fullName evidence="1">Uncharacterized protein</fullName>
    </submittedName>
</protein>
<name>A0ACD3A905_9AGAR</name>
<proteinExistence type="predicted"/>
<gene>
    <name evidence="1" type="ORF">BDN72DRAFT_419797</name>
</gene>
<keyword evidence="2" id="KW-1185">Reference proteome</keyword>
<evidence type="ECO:0000313" key="2">
    <source>
        <dbReference type="Proteomes" id="UP000308600"/>
    </source>
</evidence>